<comment type="subunit">
    <text evidence="3">Interacts with GyrB.</text>
</comment>
<sequence>MSLTVTCPTCQHIVNWDDTSPFKPFCSERCKLIDLGDWASEKHAIPVKPEFDADMLDDLGYDEADFFKQE</sequence>
<accession>A0ABT0LDJ0</accession>
<feature type="binding site" evidence="3">
    <location>
        <position position="26"/>
    </location>
    <ligand>
        <name>Zn(2+)</name>
        <dbReference type="ChEBI" id="CHEBI:29105"/>
    </ligand>
</feature>
<comment type="caution">
    <text evidence="4">The sequence shown here is derived from an EMBL/GenBank/DDBJ whole genome shotgun (WGS) entry which is preliminary data.</text>
</comment>
<dbReference type="PANTHER" id="PTHR36150:SF1">
    <property type="entry name" value="DNA GYRASE INHIBITOR YACG"/>
    <property type="match status" value="1"/>
</dbReference>
<keyword evidence="2 3" id="KW-0862">Zinc</keyword>
<comment type="cofactor">
    <cofactor evidence="3">
        <name>Zn(2+)</name>
        <dbReference type="ChEBI" id="CHEBI:29105"/>
    </cofactor>
    <text evidence="3">Binds 1 zinc ion.</text>
</comment>
<dbReference type="SUPFAM" id="SSF57716">
    <property type="entry name" value="Glucocorticoid receptor-like (DNA-binding domain)"/>
    <property type="match status" value="1"/>
</dbReference>
<dbReference type="Proteomes" id="UP001203423">
    <property type="component" value="Unassembled WGS sequence"/>
</dbReference>
<dbReference type="NCBIfam" id="NF001638">
    <property type="entry name" value="PRK00418.1"/>
    <property type="match status" value="1"/>
</dbReference>
<protein>
    <recommendedName>
        <fullName evidence="3">DNA gyrase inhibitor YacG</fullName>
    </recommendedName>
</protein>
<dbReference type="InterPro" id="IPR005584">
    <property type="entry name" value="DNA_gyrase_inhibitor_YacG"/>
</dbReference>
<dbReference type="RefSeq" id="WP_248941109.1">
    <property type="nucleotide sequence ID" value="NZ_JAKIKS010000060.1"/>
</dbReference>
<evidence type="ECO:0000313" key="5">
    <source>
        <dbReference type="Proteomes" id="UP001203423"/>
    </source>
</evidence>
<dbReference type="InterPro" id="IPR013088">
    <property type="entry name" value="Znf_NHR/GATA"/>
</dbReference>
<dbReference type="PANTHER" id="PTHR36150">
    <property type="entry name" value="DNA GYRASE INHIBITOR YACG"/>
    <property type="match status" value="1"/>
</dbReference>
<name>A0ABT0LDJ0_9GAMM</name>
<dbReference type="Gene3D" id="3.30.50.10">
    <property type="entry name" value="Erythroid Transcription Factor GATA-1, subunit A"/>
    <property type="match status" value="1"/>
</dbReference>
<gene>
    <name evidence="3 4" type="primary">yacG</name>
    <name evidence="4" type="ORF">L2764_15155</name>
</gene>
<evidence type="ECO:0000256" key="3">
    <source>
        <dbReference type="HAMAP-Rule" id="MF_00649"/>
    </source>
</evidence>
<reference evidence="4 5" key="1">
    <citation type="submission" date="2022-01" db="EMBL/GenBank/DDBJ databases">
        <title>Whole genome-based taxonomy of the Shewanellaceae.</title>
        <authorList>
            <person name="Martin-Rodriguez A.J."/>
        </authorList>
    </citation>
    <scope>NUCLEOTIDE SEQUENCE [LARGE SCALE GENOMIC DNA]</scope>
    <source>
        <strain evidence="4 5">DSM 17177</strain>
    </source>
</reference>
<keyword evidence="1 3" id="KW-0479">Metal-binding</keyword>
<proteinExistence type="inferred from homology"/>
<dbReference type="HAMAP" id="MF_00649">
    <property type="entry name" value="DNA_gyrase_inhibitor_YacG"/>
    <property type="match status" value="1"/>
</dbReference>
<evidence type="ECO:0000313" key="4">
    <source>
        <dbReference type="EMBL" id="MCL1125776.1"/>
    </source>
</evidence>
<organism evidence="4 5">
    <name type="scientific">Shewanella surugensis</name>
    <dbReference type="NCBI Taxonomy" id="212020"/>
    <lineage>
        <taxon>Bacteria</taxon>
        <taxon>Pseudomonadati</taxon>
        <taxon>Pseudomonadota</taxon>
        <taxon>Gammaproteobacteria</taxon>
        <taxon>Alteromonadales</taxon>
        <taxon>Shewanellaceae</taxon>
        <taxon>Shewanella</taxon>
    </lineage>
</organism>
<dbReference type="Pfam" id="PF03884">
    <property type="entry name" value="YacG"/>
    <property type="match status" value="1"/>
</dbReference>
<evidence type="ECO:0000256" key="2">
    <source>
        <dbReference type="ARBA" id="ARBA00022833"/>
    </source>
</evidence>
<feature type="binding site" evidence="3">
    <location>
        <position position="30"/>
    </location>
    <ligand>
        <name>Zn(2+)</name>
        <dbReference type="ChEBI" id="CHEBI:29105"/>
    </ligand>
</feature>
<comment type="function">
    <text evidence="3">Inhibits all the catalytic activities of DNA gyrase by preventing its interaction with DNA. Acts by binding directly to the C-terminal domain of GyrB, which probably disrupts DNA binding by the gyrase.</text>
</comment>
<feature type="binding site" evidence="3">
    <location>
        <position position="10"/>
    </location>
    <ligand>
        <name>Zn(2+)</name>
        <dbReference type="ChEBI" id="CHEBI:29105"/>
    </ligand>
</feature>
<dbReference type="EMBL" id="JAKIKS010000060">
    <property type="protein sequence ID" value="MCL1125776.1"/>
    <property type="molecule type" value="Genomic_DNA"/>
</dbReference>
<evidence type="ECO:0000256" key="1">
    <source>
        <dbReference type="ARBA" id="ARBA00022723"/>
    </source>
</evidence>
<keyword evidence="5" id="KW-1185">Reference proteome</keyword>
<feature type="binding site" evidence="3">
    <location>
        <position position="7"/>
    </location>
    <ligand>
        <name>Zn(2+)</name>
        <dbReference type="ChEBI" id="CHEBI:29105"/>
    </ligand>
</feature>
<comment type="similarity">
    <text evidence="3">Belongs to the DNA gyrase inhibitor YacG family.</text>
</comment>